<feature type="transmembrane region" description="Helical" evidence="2">
    <location>
        <begin position="7"/>
        <end position="26"/>
    </location>
</feature>
<sequence length="268" mass="30996">MPEVSEYAFGLVLGVLIILLFCLQTLEPHQPNIVQQPSPPPSPPLTPHDPNLPIEPYDEKTIINSITVIYELLLDLKYLERDEIIFPPPSGHVINLDICQTLNLDQRVVSLMQQLPYPKDVQTSLDFDLIDETRSPVYTDDDDIEECRDPENAGTPEDIRLDYLLPTDVALTIGKRYGTNLVLDTKENTIRSVECQDGPPFHESMERPDEQSHYRNYPAEPALEVLRRYAHKYRSLASIPRRYGYPLSRWDRKKVRSFLKLSFLFPFF</sequence>
<keyword evidence="2" id="KW-0812">Transmembrane</keyword>
<dbReference type="Proteomes" id="UP000070700">
    <property type="component" value="Unassembled WGS sequence"/>
</dbReference>
<organism evidence="3 4">
    <name type="scientific">Mollisia scopiformis</name>
    <name type="common">Conifer needle endophyte fungus</name>
    <name type="synonym">Phialocephala scopiformis</name>
    <dbReference type="NCBI Taxonomy" id="149040"/>
    <lineage>
        <taxon>Eukaryota</taxon>
        <taxon>Fungi</taxon>
        <taxon>Dikarya</taxon>
        <taxon>Ascomycota</taxon>
        <taxon>Pezizomycotina</taxon>
        <taxon>Leotiomycetes</taxon>
        <taxon>Helotiales</taxon>
        <taxon>Mollisiaceae</taxon>
        <taxon>Mollisia</taxon>
    </lineage>
</organism>
<gene>
    <name evidence="3" type="ORF">LY89DRAFT_684036</name>
</gene>
<dbReference type="GeneID" id="28824529"/>
<evidence type="ECO:0000313" key="3">
    <source>
        <dbReference type="EMBL" id="KUJ18112.1"/>
    </source>
</evidence>
<evidence type="ECO:0000256" key="2">
    <source>
        <dbReference type="SAM" id="Phobius"/>
    </source>
</evidence>
<keyword evidence="2" id="KW-1133">Transmembrane helix</keyword>
<reference evidence="3 4" key="1">
    <citation type="submission" date="2015-10" db="EMBL/GenBank/DDBJ databases">
        <title>Full genome of DAOMC 229536 Phialocephala scopiformis, a fungal endophyte of spruce producing the potent anti-insectan compound rugulosin.</title>
        <authorList>
            <consortium name="DOE Joint Genome Institute"/>
            <person name="Walker A.K."/>
            <person name="Frasz S.L."/>
            <person name="Seifert K.A."/>
            <person name="Miller J.D."/>
            <person name="Mondo S.J."/>
            <person name="Labutti K."/>
            <person name="Lipzen A."/>
            <person name="Dockter R."/>
            <person name="Kennedy M."/>
            <person name="Grigoriev I.V."/>
            <person name="Spatafora J.W."/>
        </authorList>
    </citation>
    <scope>NUCLEOTIDE SEQUENCE [LARGE SCALE GENOMIC DNA]</scope>
    <source>
        <strain evidence="3 4">CBS 120377</strain>
    </source>
</reference>
<dbReference type="AlphaFoldDB" id="A0A194XEC5"/>
<keyword evidence="2" id="KW-0472">Membrane</keyword>
<keyword evidence="4" id="KW-1185">Reference proteome</keyword>
<dbReference type="KEGG" id="psco:LY89DRAFT_684036"/>
<proteinExistence type="predicted"/>
<accession>A0A194XEC5</accession>
<evidence type="ECO:0000256" key="1">
    <source>
        <dbReference type="SAM" id="MobiDB-lite"/>
    </source>
</evidence>
<protein>
    <submittedName>
        <fullName evidence="3">Uncharacterized protein</fullName>
    </submittedName>
</protein>
<name>A0A194XEC5_MOLSC</name>
<dbReference type="RefSeq" id="XP_018072467.1">
    <property type="nucleotide sequence ID" value="XM_018214803.1"/>
</dbReference>
<evidence type="ECO:0000313" key="4">
    <source>
        <dbReference type="Proteomes" id="UP000070700"/>
    </source>
</evidence>
<dbReference type="InParanoid" id="A0A194XEC5"/>
<dbReference type="EMBL" id="KQ947413">
    <property type="protein sequence ID" value="KUJ18112.1"/>
    <property type="molecule type" value="Genomic_DNA"/>
</dbReference>
<feature type="compositionally biased region" description="Pro residues" evidence="1">
    <location>
        <begin position="37"/>
        <end position="47"/>
    </location>
</feature>
<dbReference type="OrthoDB" id="5343383at2759"/>
<feature type="region of interest" description="Disordered" evidence="1">
    <location>
        <begin position="32"/>
        <end position="53"/>
    </location>
</feature>